<name>A0ABR4FNE9_9EURO</name>
<evidence type="ECO:0000313" key="2">
    <source>
        <dbReference type="Proteomes" id="UP001610563"/>
    </source>
</evidence>
<protein>
    <submittedName>
        <fullName evidence="1">Uncharacterized protein</fullName>
    </submittedName>
</protein>
<proteinExistence type="predicted"/>
<gene>
    <name evidence="1" type="ORF">BJX66DRAFT_343744</name>
</gene>
<sequence>MRTNPSNPHTHYHLTLHIGPLDPENWIVALDSPYRNQGLALAYVFTVDSGYRGHYIGTLTKTTNPETQTQKQTHTHTLTFPATTHDMPTLAAEVHEVCAIDPSDQTTLFHHAVLALRRREDWDAGFLCGLEWERIIPPGINEEYAERVYGIKEGVWDEDVEHASDMGGTGLGILESIESDWFDASPVDELVEEMQGVTMVDMWFDGTPKVDFSRRPA</sequence>
<dbReference type="Proteomes" id="UP001610563">
    <property type="component" value="Unassembled WGS sequence"/>
</dbReference>
<reference evidence="1 2" key="1">
    <citation type="submission" date="2024-07" db="EMBL/GenBank/DDBJ databases">
        <title>Section-level genome sequencing and comparative genomics of Aspergillus sections Usti and Cavernicolus.</title>
        <authorList>
            <consortium name="Lawrence Berkeley National Laboratory"/>
            <person name="Nybo J.L."/>
            <person name="Vesth T.C."/>
            <person name="Theobald S."/>
            <person name="Frisvad J.C."/>
            <person name="Larsen T.O."/>
            <person name="Kjaerboelling I."/>
            <person name="Rothschild-Mancinelli K."/>
            <person name="Lyhne E.K."/>
            <person name="Kogle M.E."/>
            <person name="Barry K."/>
            <person name="Clum A."/>
            <person name="Na H."/>
            <person name="Ledsgaard L."/>
            <person name="Lin J."/>
            <person name="Lipzen A."/>
            <person name="Kuo A."/>
            <person name="Riley R."/>
            <person name="Mondo S."/>
            <person name="Labutti K."/>
            <person name="Haridas S."/>
            <person name="Pangalinan J."/>
            <person name="Salamov A.A."/>
            <person name="Simmons B.A."/>
            <person name="Magnuson J.K."/>
            <person name="Chen J."/>
            <person name="Drula E."/>
            <person name="Henrissat B."/>
            <person name="Wiebenga A."/>
            <person name="Lubbers R.J."/>
            <person name="Gomes A.C."/>
            <person name="Makela M.R."/>
            <person name="Stajich J."/>
            <person name="Grigoriev I.V."/>
            <person name="Mortensen U.H."/>
            <person name="De Vries R.P."/>
            <person name="Baker S.E."/>
            <person name="Andersen M.R."/>
        </authorList>
    </citation>
    <scope>NUCLEOTIDE SEQUENCE [LARGE SCALE GENOMIC DNA]</scope>
    <source>
        <strain evidence="1 2">CBS 209.92</strain>
    </source>
</reference>
<comment type="caution">
    <text evidence="1">The sequence shown here is derived from an EMBL/GenBank/DDBJ whole genome shotgun (WGS) entry which is preliminary data.</text>
</comment>
<accession>A0ABR4FNE9</accession>
<evidence type="ECO:0000313" key="1">
    <source>
        <dbReference type="EMBL" id="KAL2784758.1"/>
    </source>
</evidence>
<organism evidence="1 2">
    <name type="scientific">Aspergillus keveii</name>
    <dbReference type="NCBI Taxonomy" id="714993"/>
    <lineage>
        <taxon>Eukaryota</taxon>
        <taxon>Fungi</taxon>
        <taxon>Dikarya</taxon>
        <taxon>Ascomycota</taxon>
        <taxon>Pezizomycotina</taxon>
        <taxon>Eurotiomycetes</taxon>
        <taxon>Eurotiomycetidae</taxon>
        <taxon>Eurotiales</taxon>
        <taxon>Aspergillaceae</taxon>
        <taxon>Aspergillus</taxon>
        <taxon>Aspergillus subgen. Nidulantes</taxon>
    </lineage>
</organism>
<dbReference type="EMBL" id="JBFTWV010000168">
    <property type="protein sequence ID" value="KAL2784758.1"/>
    <property type="molecule type" value="Genomic_DNA"/>
</dbReference>
<keyword evidence="2" id="KW-1185">Reference proteome</keyword>